<proteinExistence type="predicted"/>
<dbReference type="Pfam" id="PF12389">
    <property type="entry name" value="Peptidase_M73"/>
    <property type="match status" value="1"/>
</dbReference>
<dbReference type="PROSITE" id="PS50847">
    <property type="entry name" value="GRAM_POS_ANCHORING"/>
    <property type="match status" value="1"/>
</dbReference>
<feature type="compositionally biased region" description="Basic and acidic residues" evidence="6">
    <location>
        <begin position="161"/>
        <end position="172"/>
    </location>
</feature>
<dbReference type="NCBIfam" id="TIGR01167">
    <property type="entry name" value="LPXTG_anchor"/>
    <property type="match status" value="1"/>
</dbReference>
<dbReference type="STRING" id="571933.SAMN05216362_10831"/>
<evidence type="ECO:0000313" key="10">
    <source>
        <dbReference type="Proteomes" id="UP000199427"/>
    </source>
</evidence>
<organism evidence="9 10">
    <name type="scientific">Piscibacillus halophilus</name>
    <dbReference type="NCBI Taxonomy" id="571933"/>
    <lineage>
        <taxon>Bacteria</taxon>
        <taxon>Bacillati</taxon>
        <taxon>Bacillota</taxon>
        <taxon>Bacilli</taxon>
        <taxon>Bacillales</taxon>
        <taxon>Bacillaceae</taxon>
        <taxon>Piscibacillus</taxon>
    </lineage>
</organism>
<feature type="domain" description="Gram-positive cocci surface proteins LPxTG" evidence="8">
    <location>
        <begin position="205"/>
        <end position="242"/>
    </location>
</feature>
<evidence type="ECO:0000313" key="9">
    <source>
        <dbReference type="EMBL" id="SEQ19436.1"/>
    </source>
</evidence>
<evidence type="ECO:0000256" key="1">
    <source>
        <dbReference type="ARBA" id="ARBA00004168"/>
    </source>
</evidence>
<dbReference type="RefSeq" id="WP_177176338.1">
    <property type="nucleotide sequence ID" value="NZ_FOES01000008.1"/>
</dbReference>
<evidence type="ECO:0000259" key="8">
    <source>
        <dbReference type="PROSITE" id="PS50847"/>
    </source>
</evidence>
<reference evidence="9 10" key="1">
    <citation type="submission" date="2016-10" db="EMBL/GenBank/DDBJ databases">
        <authorList>
            <person name="de Groot N.N."/>
        </authorList>
    </citation>
    <scope>NUCLEOTIDE SEQUENCE [LARGE SCALE GENOMIC DNA]</scope>
    <source>
        <strain evidence="9 10">DSM 21633</strain>
    </source>
</reference>
<evidence type="ECO:0000256" key="5">
    <source>
        <dbReference type="ARBA" id="ARBA00023088"/>
    </source>
</evidence>
<feature type="transmembrane region" description="Helical" evidence="7">
    <location>
        <begin position="214"/>
        <end position="233"/>
    </location>
</feature>
<keyword evidence="2" id="KW-0134">Cell wall</keyword>
<keyword evidence="4" id="KW-0732">Signal</keyword>
<evidence type="ECO:0000256" key="6">
    <source>
        <dbReference type="SAM" id="MobiDB-lite"/>
    </source>
</evidence>
<feature type="transmembrane region" description="Helical" evidence="7">
    <location>
        <begin position="7"/>
        <end position="27"/>
    </location>
</feature>
<protein>
    <submittedName>
        <fullName evidence="9">LPXTG-motif cell wall anchor domain-containing protein</fullName>
    </submittedName>
</protein>
<name>A0A1H9E128_9BACI</name>
<evidence type="ECO:0000256" key="2">
    <source>
        <dbReference type="ARBA" id="ARBA00022512"/>
    </source>
</evidence>
<keyword evidence="5" id="KW-0572">Peptidoglycan-anchor</keyword>
<keyword evidence="10" id="KW-1185">Reference proteome</keyword>
<comment type="subcellular location">
    <subcellularLocation>
        <location evidence="1">Secreted</location>
        <location evidence="1">Cell wall</location>
        <topology evidence="1">Peptidoglycan-anchor</topology>
    </subcellularLocation>
</comment>
<evidence type="ECO:0000256" key="7">
    <source>
        <dbReference type="SAM" id="Phobius"/>
    </source>
</evidence>
<dbReference type="Proteomes" id="UP000199427">
    <property type="component" value="Unassembled WGS sequence"/>
</dbReference>
<evidence type="ECO:0000256" key="4">
    <source>
        <dbReference type="ARBA" id="ARBA00022729"/>
    </source>
</evidence>
<dbReference type="InterPro" id="IPR019931">
    <property type="entry name" value="LPXTG_anchor"/>
</dbReference>
<keyword evidence="7" id="KW-1133">Transmembrane helix</keyword>
<sequence>MKKHLRHIFLISKALVIMVMMISSIQYHDKVFADSDNLSISTTPDQVIFDVNNIKPGDWFEREFTVENDGDLDIVYYIDSRMINGSEKLYNHMNLTIKDSSGDVLYNGKLGDYKGLEYRELAIGEKDELMLIAEFPPESGNEYQGLKTNFVIRVNAREEPIDVPEDIEKPDEQDREQDDLASGVGDSGGDKDSTDGEQVKGNSALPQTGEQIPYLFYIIGGIFLLSGVTLYLITRRLARDHK</sequence>
<dbReference type="AlphaFoldDB" id="A0A1H9E128"/>
<keyword evidence="7" id="KW-0472">Membrane</keyword>
<gene>
    <name evidence="9" type="ORF">SAMN05216362_10831</name>
</gene>
<accession>A0A1H9E128</accession>
<keyword evidence="3" id="KW-0964">Secreted</keyword>
<feature type="region of interest" description="Disordered" evidence="6">
    <location>
        <begin position="161"/>
        <end position="205"/>
    </location>
</feature>
<dbReference type="EMBL" id="FOES01000008">
    <property type="protein sequence ID" value="SEQ19436.1"/>
    <property type="molecule type" value="Genomic_DNA"/>
</dbReference>
<feature type="compositionally biased region" description="Basic and acidic residues" evidence="6">
    <location>
        <begin position="188"/>
        <end position="198"/>
    </location>
</feature>
<evidence type="ECO:0000256" key="3">
    <source>
        <dbReference type="ARBA" id="ARBA00022525"/>
    </source>
</evidence>
<dbReference type="Pfam" id="PF00746">
    <property type="entry name" value="Gram_pos_anchor"/>
    <property type="match status" value="1"/>
</dbReference>
<keyword evidence="7" id="KW-0812">Transmembrane</keyword>
<dbReference type="InterPro" id="IPR022121">
    <property type="entry name" value="Peptidase_M73_camelysin"/>
</dbReference>